<dbReference type="InterPro" id="IPR006656">
    <property type="entry name" value="Mopterin_OxRdtase"/>
</dbReference>
<dbReference type="RefSeq" id="WP_130102472.1">
    <property type="nucleotide sequence ID" value="NZ_SDWW01000020.1"/>
</dbReference>
<proteinExistence type="inferred from homology"/>
<comment type="cofactor">
    <cofactor evidence="1">
        <name>Mo-bis(molybdopterin guanine dinucleotide)</name>
        <dbReference type="ChEBI" id="CHEBI:60539"/>
    </cofactor>
</comment>
<dbReference type="Pfam" id="PF00384">
    <property type="entry name" value="Molybdopterin"/>
    <property type="match status" value="1"/>
</dbReference>
<dbReference type="OrthoDB" id="7376058at2"/>
<dbReference type="Proteomes" id="UP000293764">
    <property type="component" value="Unassembled WGS sequence"/>
</dbReference>
<evidence type="ECO:0000256" key="5">
    <source>
        <dbReference type="ARBA" id="ARBA00022505"/>
    </source>
</evidence>
<keyword evidence="6" id="KW-0479">Metal-binding</keyword>
<dbReference type="CDD" id="cd02794">
    <property type="entry name" value="MopB_CT_DmsA-EC"/>
    <property type="match status" value="1"/>
</dbReference>
<dbReference type="Pfam" id="PF10518">
    <property type="entry name" value="TAT_signal"/>
    <property type="match status" value="1"/>
</dbReference>
<evidence type="ECO:0000256" key="10">
    <source>
        <dbReference type="ARBA" id="ARBA00023014"/>
    </source>
</evidence>
<dbReference type="PANTHER" id="PTHR43742:SF3">
    <property type="entry name" value="DIMETHYL SULFOXIDE REDUCTASE DMSA"/>
    <property type="match status" value="1"/>
</dbReference>
<dbReference type="PANTHER" id="PTHR43742">
    <property type="entry name" value="TRIMETHYLAMINE-N-OXIDE REDUCTASE"/>
    <property type="match status" value="1"/>
</dbReference>
<keyword evidence="9" id="KW-0408">Iron</keyword>
<dbReference type="InterPro" id="IPR050612">
    <property type="entry name" value="Prok_Mopterin_Oxidored"/>
</dbReference>
<sequence>MTASTTEVPQTAGLPRRSFLKWSGVAGGAAALVTTGAHFGGVPGVGAAHAAVAAGGFDVDRTVWSSCNVNCGSRCPLRMQVKDGQIVRVLPDNTGDDEIGTQQIRACVRGRSIRQRIYNPDRLKAPMKRVGKRGSGEFEEISWEQAFDEISGTITRLIKDYGNESIYLNYGTGTLGGTVTRSWPPSDTPVARLMNCVGGYLNHYGDYSSAQIAGAATYQYGGWIGSNSFDDAKNATLQILFGNNPLETRMSGGGETFVTQQTKKLHNVRTLVIDPRYSETALGLADEWVALRPGTDAALVAGLAYVMVTEDLHDQAFLDTYCVGFDEAHMPAGIPAGSSYKSYLLGDGPDGVAKTAQWAAGITGIPAGSIIRLAREIGTAHPVHITQGWGPQRHANGENQARAIFTLAALTGSIGVAGGGTGERESSYGLAMANPFVMANPVETSISVFSWTDGIERGAEMTALADGVRGKDKLDVPIKMVWQYAGNALTNQHGDINRTAKLLEDDSLCEMIVVIDNQMTVSARYADILLPDVSNAEQLDIIQQGSAGNMGYTIIADQVIEPLYDCKTIYEMCTELAKRLGVEQQFTEGKSQEDWVRQTVEESQPDVPGLPGFDELRELGVWKTPNPAGSGNIALADFRADPVANPLDTPSGKIEIFSELLWDMSKTWTLPEGDKITALPEYIATWEGAEAARTDSKHPLQVIGHHYKQRTHSTYGNVAWMKEAHPQTVWINTLDAAARGIANDDVVEVFNDRGRIRLPARVTTRIAPGVMSVPQGAWYDPNADGVDVGGSMNTLTSWHPSPISKGNAQHTTLAQVEKV</sequence>
<dbReference type="InterPro" id="IPR006657">
    <property type="entry name" value="MoPterin_dinucl-bd_dom"/>
</dbReference>
<dbReference type="GO" id="GO:0030288">
    <property type="term" value="C:outer membrane-bounded periplasmic space"/>
    <property type="evidence" value="ECO:0007669"/>
    <property type="project" value="TreeGrafter"/>
</dbReference>
<dbReference type="Gene3D" id="3.40.50.740">
    <property type="match status" value="1"/>
</dbReference>
<gene>
    <name evidence="12" type="ORF">EUA98_09635</name>
</gene>
<dbReference type="InterPro" id="IPR027467">
    <property type="entry name" value="MopterinOxRdtase_cofactor_BS"/>
</dbReference>
<dbReference type="PROSITE" id="PS00932">
    <property type="entry name" value="MOLYBDOPTERIN_PROK_3"/>
    <property type="match status" value="1"/>
</dbReference>
<keyword evidence="4" id="KW-0004">4Fe-4S</keyword>
<dbReference type="GO" id="GO:0051539">
    <property type="term" value="F:4 iron, 4 sulfur cluster binding"/>
    <property type="evidence" value="ECO:0007669"/>
    <property type="project" value="UniProtKB-KW"/>
</dbReference>
<dbReference type="GO" id="GO:0009389">
    <property type="term" value="F:dimethyl sulfoxide reductase activity"/>
    <property type="evidence" value="ECO:0007669"/>
    <property type="project" value="InterPro"/>
</dbReference>
<comment type="similarity">
    <text evidence="3">Belongs to the prokaryotic molybdopterin-containing oxidoreductase family.</text>
</comment>
<dbReference type="FunFam" id="3.40.228.10:FF:000004">
    <property type="entry name" value="Dimethyl sulfoxide reductase subunit A"/>
    <property type="match status" value="1"/>
</dbReference>
<evidence type="ECO:0000256" key="7">
    <source>
        <dbReference type="ARBA" id="ARBA00022729"/>
    </source>
</evidence>
<evidence type="ECO:0000256" key="8">
    <source>
        <dbReference type="ARBA" id="ARBA00023002"/>
    </source>
</evidence>
<evidence type="ECO:0000256" key="2">
    <source>
        <dbReference type="ARBA" id="ARBA00001966"/>
    </source>
</evidence>
<keyword evidence="13" id="KW-1185">Reference proteome</keyword>
<evidence type="ECO:0000256" key="9">
    <source>
        <dbReference type="ARBA" id="ARBA00023004"/>
    </source>
</evidence>
<evidence type="ECO:0000259" key="11">
    <source>
        <dbReference type="PROSITE" id="PS51669"/>
    </source>
</evidence>
<dbReference type="InterPro" id="IPR006655">
    <property type="entry name" value="Mopterin_OxRdtase_prok_CS"/>
</dbReference>
<dbReference type="Pfam" id="PF04879">
    <property type="entry name" value="Molybdop_Fe4S4"/>
    <property type="match status" value="1"/>
</dbReference>
<dbReference type="InterPro" id="IPR006311">
    <property type="entry name" value="TAT_signal"/>
</dbReference>
<dbReference type="NCBIfam" id="TIGR02166">
    <property type="entry name" value="dmsA_ynfE"/>
    <property type="match status" value="1"/>
</dbReference>
<protein>
    <submittedName>
        <fullName evidence="12">Dimethyl sulfoxide reductase subunit A</fullName>
    </submittedName>
</protein>
<dbReference type="GO" id="GO:0009061">
    <property type="term" value="P:anaerobic respiration"/>
    <property type="evidence" value="ECO:0007669"/>
    <property type="project" value="TreeGrafter"/>
</dbReference>
<accession>A0A4Q5MZJ0</accession>
<keyword evidence="8" id="KW-0560">Oxidoreductase</keyword>
<dbReference type="InterPro" id="IPR019546">
    <property type="entry name" value="TAT_signal_bac_arc"/>
</dbReference>
<reference evidence="12 13" key="1">
    <citation type="submission" date="2019-01" db="EMBL/GenBank/DDBJ databases">
        <title>Novel species of Cellulomonas.</title>
        <authorList>
            <person name="Liu Q."/>
            <person name="Xin Y.-H."/>
        </authorList>
    </citation>
    <scope>NUCLEOTIDE SEQUENCE [LARGE SCALE GENOMIC DNA]</scope>
    <source>
        <strain evidence="12 13">HLT2-17</strain>
    </source>
</reference>
<evidence type="ECO:0000313" key="13">
    <source>
        <dbReference type="Proteomes" id="UP000293764"/>
    </source>
</evidence>
<dbReference type="Gene3D" id="3.40.228.10">
    <property type="entry name" value="Dimethylsulfoxide Reductase, domain 2"/>
    <property type="match status" value="1"/>
</dbReference>
<dbReference type="Gene3D" id="2.40.40.20">
    <property type="match status" value="1"/>
</dbReference>
<dbReference type="InterPro" id="IPR009010">
    <property type="entry name" value="Asp_de-COase-like_dom_sf"/>
</dbReference>
<evidence type="ECO:0000313" key="12">
    <source>
        <dbReference type="EMBL" id="RYV51149.1"/>
    </source>
</evidence>
<evidence type="ECO:0000256" key="4">
    <source>
        <dbReference type="ARBA" id="ARBA00022485"/>
    </source>
</evidence>
<dbReference type="PROSITE" id="PS51318">
    <property type="entry name" value="TAT"/>
    <property type="match status" value="1"/>
</dbReference>
<dbReference type="GO" id="GO:0030151">
    <property type="term" value="F:molybdenum ion binding"/>
    <property type="evidence" value="ECO:0007669"/>
    <property type="project" value="InterPro"/>
</dbReference>
<comment type="caution">
    <text evidence="12">The sequence shown here is derived from an EMBL/GenBank/DDBJ whole genome shotgun (WGS) entry which is preliminary data.</text>
</comment>
<dbReference type="EMBL" id="SDWW01000020">
    <property type="protein sequence ID" value="RYV51149.1"/>
    <property type="molecule type" value="Genomic_DNA"/>
</dbReference>
<dbReference type="InterPro" id="IPR011888">
    <property type="entry name" value="Anaer_DMSO_reductase"/>
</dbReference>
<evidence type="ECO:0000256" key="3">
    <source>
        <dbReference type="ARBA" id="ARBA00010312"/>
    </source>
</evidence>
<keyword evidence="7" id="KW-0732">Signal</keyword>
<dbReference type="SUPFAM" id="SSF53706">
    <property type="entry name" value="Formate dehydrogenase/DMSO reductase, domains 1-3"/>
    <property type="match status" value="1"/>
</dbReference>
<comment type="cofactor">
    <cofactor evidence="2">
        <name>[4Fe-4S] cluster</name>
        <dbReference type="ChEBI" id="CHEBI:49883"/>
    </cofactor>
</comment>
<name>A0A4Q5MZJ0_9MICO</name>
<keyword evidence="5" id="KW-0500">Molybdenum</keyword>
<dbReference type="GO" id="GO:0043546">
    <property type="term" value="F:molybdopterin cofactor binding"/>
    <property type="evidence" value="ECO:0007669"/>
    <property type="project" value="InterPro"/>
</dbReference>
<dbReference type="GO" id="GO:0009055">
    <property type="term" value="F:electron transfer activity"/>
    <property type="evidence" value="ECO:0007669"/>
    <property type="project" value="TreeGrafter"/>
</dbReference>
<dbReference type="SMART" id="SM00926">
    <property type="entry name" value="Molybdop_Fe4S4"/>
    <property type="match status" value="1"/>
</dbReference>
<dbReference type="Gene3D" id="3.40.50.12440">
    <property type="match status" value="2"/>
</dbReference>
<dbReference type="PROSITE" id="PS51669">
    <property type="entry name" value="4FE4S_MOW_BIS_MGD"/>
    <property type="match status" value="1"/>
</dbReference>
<keyword evidence="10" id="KW-0411">Iron-sulfur</keyword>
<dbReference type="AlphaFoldDB" id="A0A4Q5MZJ0"/>
<dbReference type="SUPFAM" id="SSF50692">
    <property type="entry name" value="ADC-like"/>
    <property type="match status" value="1"/>
</dbReference>
<dbReference type="CDD" id="cd02770">
    <property type="entry name" value="MopB_DmsA-EC"/>
    <property type="match status" value="1"/>
</dbReference>
<feature type="domain" description="4Fe-4S Mo/W bis-MGD-type" evidence="11">
    <location>
        <begin position="60"/>
        <end position="121"/>
    </location>
</feature>
<evidence type="ECO:0000256" key="6">
    <source>
        <dbReference type="ARBA" id="ARBA00022723"/>
    </source>
</evidence>
<organism evidence="12 13">
    <name type="scientific">Pengzhenrongella frigida</name>
    <dbReference type="NCBI Taxonomy" id="1259133"/>
    <lineage>
        <taxon>Bacteria</taxon>
        <taxon>Bacillati</taxon>
        <taxon>Actinomycetota</taxon>
        <taxon>Actinomycetes</taxon>
        <taxon>Micrococcales</taxon>
        <taxon>Pengzhenrongella</taxon>
    </lineage>
</organism>
<dbReference type="Pfam" id="PF01568">
    <property type="entry name" value="Molydop_binding"/>
    <property type="match status" value="1"/>
</dbReference>
<evidence type="ECO:0000256" key="1">
    <source>
        <dbReference type="ARBA" id="ARBA00001942"/>
    </source>
</evidence>
<dbReference type="PROSITE" id="PS00551">
    <property type="entry name" value="MOLYBDOPTERIN_PROK_1"/>
    <property type="match status" value="1"/>
</dbReference>
<dbReference type="InterPro" id="IPR006963">
    <property type="entry name" value="Mopterin_OxRdtase_4Fe-4S_dom"/>
</dbReference>